<dbReference type="AlphaFoldDB" id="A0A9N9B0T4"/>
<feature type="non-terminal residue" evidence="2">
    <location>
        <position position="1"/>
    </location>
</feature>
<feature type="region of interest" description="Disordered" evidence="1">
    <location>
        <begin position="1"/>
        <end position="28"/>
    </location>
</feature>
<reference evidence="2" key="1">
    <citation type="submission" date="2021-06" db="EMBL/GenBank/DDBJ databases">
        <authorList>
            <person name="Kallberg Y."/>
            <person name="Tangrot J."/>
            <person name="Rosling A."/>
        </authorList>
    </citation>
    <scope>NUCLEOTIDE SEQUENCE</scope>
    <source>
        <strain evidence="2">CL551</strain>
    </source>
</reference>
<keyword evidence="3" id="KW-1185">Reference proteome</keyword>
<evidence type="ECO:0000313" key="3">
    <source>
        <dbReference type="Proteomes" id="UP000789342"/>
    </source>
</evidence>
<proteinExistence type="predicted"/>
<name>A0A9N9B0T4_9GLOM</name>
<comment type="caution">
    <text evidence="2">The sequence shown here is derived from an EMBL/GenBank/DDBJ whole genome shotgun (WGS) entry which is preliminary data.</text>
</comment>
<organism evidence="2 3">
    <name type="scientific">Acaulospora morrowiae</name>
    <dbReference type="NCBI Taxonomy" id="94023"/>
    <lineage>
        <taxon>Eukaryota</taxon>
        <taxon>Fungi</taxon>
        <taxon>Fungi incertae sedis</taxon>
        <taxon>Mucoromycota</taxon>
        <taxon>Glomeromycotina</taxon>
        <taxon>Glomeromycetes</taxon>
        <taxon>Diversisporales</taxon>
        <taxon>Acaulosporaceae</taxon>
        <taxon>Acaulospora</taxon>
    </lineage>
</organism>
<dbReference type="Proteomes" id="UP000789342">
    <property type="component" value="Unassembled WGS sequence"/>
</dbReference>
<dbReference type="EMBL" id="CAJVPV010003333">
    <property type="protein sequence ID" value="CAG8549462.1"/>
    <property type="molecule type" value="Genomic_DNA"/>
</dbReference>
<protein>
    <submittedName>
        <fullName evidence="2">14428_t:CDS:1</fullName>
    </submittedName>
</protein>
<sequence>YAERQGMASKARKSFGSNEEKSTQTHKTPIKKGQMLWLWQNMENIMIANQSLLIQALEKANTHPSRNARQSPTVTSPLHSYISYKSVLISAPTSMKNIANILVKYYFFGVLLVADVSQRAIVFLDGVAICVQPPNILGCDRRCLSCDSGGSVLLKCVQPPNIPGCDREYLSCDSGGCS</sequence>
<evidence type="ECO:0000256" key="1">
    <source>
        <dbReference type="SAM" id="MobiDB-lite"/>
    </source>
</evidence>
<gene>
    <name evidence="2" type="ORF">AMORRO_LOCUS5505</name>
</gene>
<accession>A0A9N9B0T4</accession>
<evidence type="ECO:0000313" key="2">
    <source>
        <dbReference type="EMBL" id="CAG8549462.1"/>
    </source>
</evidence>